<dbReference type="PROSITE" id="PS51257">
    <property type="entry name" value="PROKAR_LIPOPROTEIN"/>
    <property type="match status" value="1"/>
</dbReference>
<accession>A0A212K587</accession>
<evidence type="ECO:0000313" key="1">
    <source>
        <dbReference type="EMBL" id="SBW06788.1"/>
    </source>
</evidence>
<reference evidence="1" key="1">
    <citation type="submission" date="2016-04" db="EMBL/GenBank/DDBJ databases">
        <authorList>
            <person name="Evans L.H."/>
            <person name="Alamgir A."/>
            <person name="Owens N."/>
            <person name="Weber N.D."/>
            <person name="Virtaneva K."/>
            <person name="Barbian K."/>
            <person name="Babar A."/>
            <person name="Rosenke K."/>
        </authorList>
    </citation>
    <scope>NUCLEOTIDE SEQUENCE</scope>
    <source>
        <strain evidence="1">86-2</strain>
    </source>
</reference>
<dbReference type="EMBL" id="FLUL01000001">
    <property type="protein sequence ID" value="SBW06788.1"/>
    <property type="molecule type" value="Genomic_DNA"/>
</dbReference>
<gene>
    <name evidence="1" type="ORF">KL86DYS2_13038</name>
</gene>
<proteinExistence type="predicted"/>
<name>A0A212K587_9BACT</name>
<evidence type="ECO:0008006" key="2">
    <source>
        <dbReference type="Google" id="ProtNLM"/>
    </source>
</evidence>
<protein>
    <recommendedName>
        <fullName evidence="2">DUF4249 domain-containing protein</fullName>
    </recommendedName>
</protein>
<sequence>MVIINKCLYIIFLLTLLTACEEVVQLDLAQAPPRDVIDASIKEGSPCFVLLTQTKGFYDKESYNRLSGAKVELTDDKDNADILIESQQEAGFYVSSIVGRVGRTYKLKVTIGDNIYTSEAKIPNIVPIDSVYIYKVTVANEAIYSPCVVFYDPVDVENYYYTTLYVNEKAMKSLYLDSDKYRNGLKVENILLFDKEDNNDEALKAGDKLRIEMQTLDKGMYTFYRSLSSVAAGGGTNPLTNIVGGALGCFKAYNSVFVNYTVTEDDMNK</sequence>
<dbReference type="RefSeq" id="WP_296951354.1">
    <property type="nucleotide sequence ID" value="NZ_LT599021.1"/>
</dbReference>
<organism evidence="1">
    <name type="scientific">uncultured Dysgonomonas sp</name>
    <dbReference type="NCBI Taxonomy" id="206096"/>
    <lineage>
        <taxon>Bacteria</taxon>
        <taxon>Pseudomonadati</taxon>
        <taxon>Bacteroidota</taxon>
        <taxon>Bacteroidia</taxon>
        <taxon>Bacteroidales</taxon>
        <taxon>Dysgonomonadaceae</taxon>
        <taxon>Dysgonomonas</taxon>
        <taxon>environmental samples</taxon>
    </lineage>
</organism>
<dbReference type="AlphaFoldDB" id="A0A212K587"/>